<feature type="region of interest" description="Disordered" evidence="2">
    <location>
        <begin position="1054"/>
        <end position="1092"/>
    </location>
</feature>
<dbReference type="Gene3D" id="3.60.21.10">
    <property type="match status" value="1"/>
</dbReference>
<protein>
    <recommendedName>
        <fullName evidence="5">5'-Nucleotidase C-terminal domain-containing protein</fullName>
    </recommendedName>
</protein>
<feature type="transmembrane region" description="Helical" evidence="3">
    <location>
        <begin position="872"/>
        <end position="894"/>
    </location>
</feature>
<dbReference type="AlphaFoldDB" id="A0AAD5TI48"/>
<gene>
    <name evidence="6" type="ORF">HDU87_004557</name>
</gene>
<evidence type="ECO:0000313" key="6">
    <source>
        <dbReference type="EMBL" id="KAJ3177305.1"/>
    </source>
</evidence>
<proteinExistence type="inferred from homology"/>
<name>A0AAD5TI48_9FUNG</name>
<evidence type="ECO:0000313" key="7">
    <source>
        <dbReference type="Proteomes" id="UP001212152"/>
    </source>
</evidence>
<sequence length="1092" mass="115756">MFRAAVFFLALLVCGVVQGKTYNLTLITTSATNPNYTTVKPHNYGGYAVLKTAVSTLQTSLGSTPLINFHGITALGFSMFTQYYQGQREYWYIQGAGFQYITFGSRDFFYGPAVYANNFLAPSTLKMVMSNALISKTSPLGTWHNRYQIVTKTDPNTNESFKVAIVAYVVGNFCQLTQCADPAGATPHIQISDVITGMTSFLADMIFVEQPDIVVAVSSGTDFGYDIQVAQTVPGINVIMASDTRTTLSGPMIVTGPAGNNVIMVNDYHSLGLHGLMTLRMSFTDGTPTWWSANLDPMLTCQDDAAAPSGCIVADSNTLTQLNSDNIAPVQSTSQVVGTLNTQLIGSPTTACRRQECSTGSMVADAILWKMGADQCDATLVNGGMFRTNLNAGSVKVSDVRSLLPNVNTVAITKIRGADIFDAFRNGFNPLDPEPGAGGKFPQVANLKVSFNSNNSAAFRVVEVKIFNSTTNTYIDMDPNQVYNLCTNDYMLGGGDSYGVLLTSSLGTFRQGPQVDVLVQQYFAALSPVGAPVSGRITDLFSTLGKPSPPLVGACTATVNVAGTAGQLADACDGGYRATTSQTWVITPPSALSIYTTFSGNFTLNPATDTLCLSDTATGLPILVPPMFGHSDLVAANFTTLPTSAVGAPNVASLTIKLVSNRPITGAGIKMSYTSDSSCPGGYILTSGQCVPCAAGSYATKGSSNAVAAMTTTTCTPCAAGTIAYSRGMSACVPCESGTFLTTTGGTECQACDGGRVSVSSTVCSCPAGLEYNGILCLETSKSEAGPIAGIAVGVLVAGAGAAFYAYRRRMAAIKRRHLGIQKHKKIKADVAMARIVQDIMHAGVQIGLDIGECFLDWHAFLEVSATDPYRLGFIASCIFQSLITFLSAAIRIYNMVSLLKIRTQGVKLIAAGAKITSVEALARIHDAQKDVDLHMVLLNLRTLKQKVIITIAVAIPGVMKSLPMLIVNALVAREQTSAGLTLLLAFGFNCLVFAVNIQETLGWFSLKHHYSKQKALADAKLKELGLKRPEDLLFHPSSNSQVKEVTVSHPQVILKSSHSKDGPASHGAVHCDDDEISDEENRGGIKQSAEC</sequence>
<evidence type="ECO:0000256" key="2">
    <source>
        <dbReference type="SAM" id="MobiDB-lite"/>
    </source>
</evidence>
<evidence type="ECO:0000259" key="5">
    <source>
        <dbReference type="Pfam" id="PF02872"/>
    </source>
</evidence>
<accession>A0AAD5TI48</accession>
<dbReference type="EMBL" id="JADGJQ010000034">
    <property type="protein sequence ID" value="KAJ3177305.1"/>
    <property type="molecule type" value="Genomic_DNA"/>
</dbReference>
<comment type="similarity">
    <text evidence="1">Belongs to the 5'-nucleotidase family.</text>
</comment>
<dbReference type="GO" id="GO:0009166">
    <property type="term" value="P:nucleotide catabolic process"/>
    <property type="evidence" value="ECO:0007669"/>
    <property type="project" value="InterPro"/>
</dbReference>
<keyword evidence="7" id="KW-1185">Reference proteome</keyword>
<keyword evidence="3" id="KW-1133">Transmembrane helix</keyword>
<evidence type="ECO:0000256" key="1">
    <source>
        <dbReference type="ARBA" id="ARBA00006654"/>
    </source>
</evidence>
<dbReference type="InterPro" id="IPR029052">
    <property type="entry name" value="Metallo-depent_PP-like"/>
</dbReference>
<reference evidence="6" key="1">
    <citation type="submission" date="2020-05" db="EMBL/GenBank/DDBJ databases">
        <title>Phylogenomic resolution of chytrid fungi.</title>
        <authorList>
            <person name="Stajich J.E."/>
            <person name="Amses K."/>
            <person name="Simmons R."/>
            <person name="Seto K."/>
            <person name="Myers J."/>
            <person name="Bonds A."/>
            <person name="Quandt C.A."/>
            <person name="Barry K."/>
            <person name="Liu P."/>
            <person name="Grigoriev I."/>
            <person name="Longcore J.E."/>
            <person name="James T.Y."/>
        </authorList>
    </citation>
    <scope>NUCLEOTIDE SEQUENCE</scope>
    <source>
        <strain evidence="6">JEL0379</strain>
    </source>
</reference>
<feature type="transmembrane region" description="Helical" evidence="3">
    <location>
        <begin position="948"/>
        <end position="972"/>
    </location>
</feature>
<feature type="chain" id="PRO_5041970686" description="5'-Nucleotidase C-terminal domain-containing protein" evidence="4">
    <location>
        <begin position="20"/>
        <end position="1092"/>
    </location>
</feature>
<dbReference type="SUPFAM" id="SSF57184">
    <property type="entry name" value="Growth factor receptor domain"/>
    <property type="match status" value="1"/>
</dbReference>
<feature type="transmembrane region" description="Helical" evidence="3">
    <location>
        <begin position="978"/>
        <end position="998"/>
    </location>
</feature>
<dbReference type="InterPro" id="IPR006179">
    <property type="entry name" value="5_nucleotidase/apyrase"/>
</dbReference>
<dbReference type="Pfam" id="PF02872">
    <property type="entry name" value="5_nucleotid_C"/>
    <property type="match status" value="1"/>
</dbReference>
<dbReference type="SUPFAM" id="SSF56300">
    <property type="entry name" value="Metallo-dependent phosphatases"/>
    <property type="match status" value="1"/>
</dbReference>
<dbReference type="PANTHER" id="PTHR11575:SF24">
    <property type="entry name" value="5'-NUCLEOTIDASE"/>
    <property type="match status" value="1"/>
</dbReference>
<evidence type="ECO:0000256" key="4">
    <source>
        <dbReference type="SAM" id="SignalP"/>
    </source>
</evidence>
<dbReference type="PANTHER" id="PTHR11575">
    <property type="entry name" value="5'-NUCLEOTIDASE-RELATED"/>
    <property type="match status" value="1"/>
</dbReference>
<keyword evidence="3" id="KW-0472">Membrane</keyword>
<dbReference type="SUPFAM" id="SSF55816">
    <property type="entry name" value="5'-nucleotidase (syn. UDP-sugar hydrolase), C-terminal domain"/>
    <property type="match status" value="1"/>
</dbReference>
<evidence type="ECO:0000256" key="3">
    <source>
        <dbReference type="SAM" id="Phobius"/>
    </source>
</evidence>
<feature type="signal peptide" evidence="4">
    <location>
        <begin position="1"/>
        <end position="19"/>
    </location>
</feature>
<dbReference type="PRINTS" id="PR01607">
    <property type="entry name" value="APYRASEFAMLY"/>
</dbReference>
<organism evidence="6 7">
    <name type="scientific">Geranomyces variabilis</name>
    <dbReference type="NCBI Taxonomy" id="109894"/>
    <lineage>
        <taxon>Eukaryota</taxon>
        <taxon>Fungi</taxon>
        <taxon>Fungi incertae sedis</taxon>
        <taxon>Chytridiomycota</taxon>
        <taxon>Chytridiomycota incertae sedis</taxon>
        <taxon>Chytridiomycetes</taxon>
        <taxon>Spizellomycetales</taxon>
        <taxon>Powellomycetaceae</taxon>
        <taxon>Geranomyces</taxon>
    </lineage>
</organism>
<comment type="caution">
    <text evidence="6">The sequence shown here is derived from an EMBL/GenBank/DDBJ whole genome shotgun (WGS) entry which is preliminary data.</text>
</comment>
<dbReference type="InterPro" id="IPR036907">
    <property type="entry name" value="5'-Nucleotdase_C_sf"/>
</dbReference>
<dbReference type="Gene3D" id="2.10.50.10">
    <property type="entry name" value="Tumor Necrosis Factor Receptor, subunit A, domain 2"/>
    <property type="match status" value="1"/>
</dbReference>
<feature type="domain" description="5'-Nucleotidase C-terminal" evidence="5">
    <location>
        <begin position="336"/>
        <end position="500"/>
    </location>
</feature>
<dbReference type="Gene3D" id="3.90.780.10">
    <property type="entry name" value="5'-Nucleotidase, C-terminal domain"/>
    <property type="match status" value="1"/>
</dbReference>
<feature type="transmembrane region" description="Helical" evidence="3">
    <location>
        <begin position="785"/>
        <end position="807"/>
    </location>
</feature>
<keyword evidence="4" id="KW-0732">Signal</keyword>
<keyword evidence="3" id="KW-0812">Transmembrane</keyword>
<dbReference type="InterPro" id="IPR009030">
    <property type="entry name" value="Growth_fac_rcpt_cys_sf"/>
</dbReference>
<dbReference type="Proteomes" id="UP001212152">
    <property type="component" value="Unassembled WGS sequence"/>
</dbReference>
<dbReference type="InterPro" id="IPR008334">
    <property type="entry name" value="5'-Nucleotdase_C"/>
</dbReference>
<dbReference type="GO" id="GO:0016787">
    <property type="term" value="F:hydrolase activity"/>
    <property type="evidence" value="ECO:0007669"/>
    <property type="project" value="InterPro"/>
</dbReference>